<gene>
    <name evidence="2" type="ORF">ACFO3J_06465</name>
</gene>
<feature type="transmembrane region" description="Helical" evidence="1">
    <location>
        <begin position="25"/>
        <end position="44"/>
    </location>
</feature>
<name>A0ABV8HG85_9ACTN</name>
<keyword evidence="1" id="KW-0472">Membrane</keyword>
<protein>
    <recommendedName>
        <fullName evidence="4">Secreted protein</fullName>
    </recommendedName>
</protein>
<dbReference type="EMBL" id="JBHSBB010000007">
    <property type="protein sequence ID" value="MFC4031113.1"/>
    <property type="molecule type" value="Genomic_DNA"/>
</dbReference>
<keyword evidence="3" id="KW-1185">Reference proteome</keyword>
<evidence type="ECO:0000313" key="3">
    <source>
        <dbReference type="Proteomes" id="UP001595765"/>
    </source>
</evidence>
<keyword evidence="1" id="KW-0812">Transmembrane</keyword>
<evidence type="ECO:0000313" key="2">
    <source>
        <dbReference type="EMBL" id="MFC4031113.1"/>
    </source>
</evidence>
<keyword evidence="1" id="KW-1133">Transmembrane helix</keyword>
<dbReference type="RefSeq" id="WP_386426997.1">
    <property type="nucleotide sequence ID" value="NZ_JBHSBB010000007.1"/>
</dbReference>
<sequence length="54" mass="5882">MSLFLLLIIAAIVLGLIGAVAGGLGYLLVIGVVLFALDLGYGFWRLRRRPRVVR</sequence>
<comment type="caution">
    <text evidence="2">The sequence shown here is derived from an EMBL/GenBank/DDBJ whole genome shotgun (WGS) entry which is preliminary data.</text>
</comment>
<evidence type="ECO:0008006" key="4">
    <source>
        <dbReference type="Google" id="ProtNLM"/>
    </source>
</evidence>
<evidence type="ECO:0000256" key="1">
    <source>
        <dbReference type="SAM" id="Phobius"/>
    </source>
</evidence>
<accession>A0ABV8HG85</accession>
<reference evidence="3" key="1">
    <citation type="journal article" date="2019" name="Int. J. Syst. Evol. Microbiol.">
        <title>The Global Catalogue of Microorganisms (GCM) 10K type strain sequencing project: providing services to taxonomists for standard genome sequencing and annotation.</title>
        <authorList>
            <consortium name="The Broad Institute Genomics Platform"/>
            <consortium name="The Broad Institute Genome Sequencing Center for Infectious Disease"/>
            <person name="Wu L."/>
            <person name="Ma J."/>
        </authorList>
    </citation>
    <scope>NUCLEOTIDE SEQUENCE [LARGE SCALE GENOMIC DNA]</scope>
    <source>
        <strain evidence="3">CGMCC 4.7237</strain>
    </source>
</reference>
<dbReference type="Proteomes" id="UP001595765">
    <property type="component" value="Unassembled WGS sequence"/>
</dbReference>
<organism evidence="2 3">
    <name type="scientific">Streptomyces polygonati</name>
    <dbReference type="NCBI Taxonomy" id="1617087"/>
    <lineage>
        <taxon>Bacteria</taxon>
        <taxon>Bacillati</taxon>
        <taxon>Actinomycetota</taxon>
        <taxon>Actinomycetes</taxon>
        <taxon>Kitasatosporales</taxon>
        <taxon>Streptomycetaceae</taxon>
        <taxon>Streptomyces</taxon>
    </lineage>
</organism>
<proteinExistence type="predicted"/>